<dbReference type="AlphaFoldDB" id="A0ABD1PC83"/>
<comment type="caution">
    <text evidence="1">The sequence shown here is derived from an EMBL/GenBank/DDBJ whole genome shotgun (WGS) entry which is preliminary data.</text>
</comment>
<dbReference type="EMBL" id="JBFOLK010000014">
    <property type="protein sequence ID" value="KAL2461507.1"/>
    <property type="molecule type" value="Genomic_DNA"/>
</dbReference>
<gene>
    <name evidence="1" type="ORF">Adt_44927</name>
</gene>
<protein>
    <submittedName>
        <fullName evidence="1">Uncharacterized protein</fullName>
    </submittedName>
</protein>
<evidence type="ECO:0000313" key="2">
    <source>
        <dbReference type="Proteomes" id="UP001604336"/>
    </source>
</evidence>
<dbReference type="Proteomes" id="UP001604336">
    <property type="component" value="Unassembled WGS sequence"/>
</dbReference>
<organism evidence="1 2">
    <name type="scientific">Abeliophyllum distichum</name>
    <dbReference type="NCBI Taxonomy" id="126358"/>
    <lineage>
        <taxon>Eukaryota</taxon>
        <taxon>Viridiplantae</taxon>
        <taxon>Streptophyta</taxon>
        <taxon>Embryophyta</taxon>
        <taxon>Tracheophyta</taxon>
        <taxon>Spermatophyta</taxon>
        <taxon>Magnoliopsida</taxon>
        <taxon>eudicotyledons</taxon>
        <taxon>Gunneridae</taxon>
        <taxon>Pentapetalae</taxon>
        <taxon>asterids</taxon>
        <taxon>lamiids</taxon>
        <taxon>Lamiales</taxon>
        <taxon>Oleaceae</taxon>
        <taxon>Forsythieae</taxon>
        <taxon>Abeliophyllum</taxon>
    </lineage>
</organism>
<evidence type="ECO:0000313" key="1">
    <source>
        <dbReference type="EMBL" id="KAL2461507.1"/>
    </source>
</evidence>
<proteinExistence type="predicted"/>
<keyword evidence="2" id="KW-1185">Reference proteome</keyword>
<accession>A0ABD1PC83</accession>
<sequence length="101" mass="11340">MKERVAPKPASKVSLALFLAEVNRSVAVNASAVSVVVAALEYASEDRRAAKRKEIEELVDEECYTSESDDSDSDFYDGLELEKQSPMMFYFLPFMNSKMIC</sequence>
<reference evidence="2" key="1">
    <citation type="submission" date="2024-07" db="EMBL/GenBank/DDBJ databases">
        <title>Two chromosome-level genome assemblies of Korean endemic species Abeliophyllum distichum and Forsythia ovata (Oleaceae).</title>
        <authorList>
            <person name="Jang H."/>
        </authorList>
    </citation>
    <scope>NUCLEOTIDE SEQUENCE [LARGE SCALE GENOMIC DNA]</scope>
</reference>
<name>A0ABD1PC83_9LAMI</name>